<accession>A0ABR2XL02</accession>
<comment type="caution">
    <text evidence="2">The sequence shown here is derived from an EMBL/GenBank/DDBJ whole genome shotgun (WGS) entry which is preliminary data.</text>
</comment>
<feature type="compositionally biased region" description="Acidic residues" evidence="1">
    <location>
        <begin position="176"/>
        <end position="194"/>
    </location>
</feature>
<dbReference type="Proteomes" id="UP001465668">
    <property type="component" value="Unassembled WGS sequence"/>
</dbReference>
<organism evidence="2 3">
    <name type="scientific">Seiridium cardinale</name>
    <dbReference type="NCBI Taxonomy" id="138064"/>
    <lineage>
        <taxon>Eukaryota</taxon>
        <taxon>Fungi</taxon>
        <taxon>Dikarya</taxon>
        <taxon>Ascomycota</taxon>
        <taxon>Pezizomycotina</taxon>
        <taxon>Sordariomycetes</taxon>
        <taxon>Xylariomycetidae</taxon>
        <taxon>Amphisphaeriales</taxon>
        <taxon>Sporocadaceae</taxon>
        <taxon>Seiridium</taxon>
    </lineage>
</organism>
<protein>
    <submittedName>
        <fullName evidence="2">Uncharacterized protein</fullName>
    </submittedName>
</protein>
<keyword evidence="3" id="KW-1185">Reference proteome</keyword>
<feature type="region of interest" description="Disordered" evidence="1">
    <location>
        <begin position="1"/>
        <end position="55"/>
    </location>
</feature>
<gene>
    <name evidence="2" type="ORF">SCAR479_08851</name>
</gene>
<name>A0ABR2XL02_9PEZI</name>
<dbReference type="EMBL" id="JARVKM010000041">
    <property type="protein sequence ID" value="KAK9774503.1"/>
    <property type="molecule type" value="Genomic_DNA"/>
</dbReference>
<feature type="region of interest" description="Disordered" evidence="1">
    <location>
        <begin position="171"/>
        <end position="194"/>
    </location>
</feature>
<sequence length="247" mass="27311">MPQNQKPSGMEAGETLPTKRKRVDSTKPDAHVSLPAPRPPAKKARLASDLGVSSPDDSKILELVQAKYDVQIHSVISSSKIQKKVSSVLRHVTSASPESSSESGKQPVSILRARASDTGKLVSIGEIAKREIATRPNGDGKRHWFQYIGLGQEIKEVPKEKNIIEETVLAGGHDVNDDEGGDEHENENENERDDFEYMKTPFERAIEGKPKKQAITIMSLFLARVPVDELKRRYGEQTNLHTAKAKT</sequence>
<reference evidence="2 3" key="1">
    <citation type="submission" date="2024-02" db="EMBL/GenBank/DDBJ databases">
        <title>First draft genome assembly of two strains of Seiridium cardinale.</title>
        <authorList>
            <person name="Emiliani G."/>
            <person name="Scali E."/>
        </authorList>
    </citation>
    <scope>NUCLEOTIDE SEQUENCE [LARGE SCALE GENOMIC DNA]</scope>
    <source>
        <strain evidence="2 3">BM-138-000479</strain>
    </source>
</reference>
<proteinExistence type="predicted"/>
<evidence type="ECO:0000313" key="2">
    <source>
        <dbReference type="EMBL" id="KAK9774503.1"/>
    </source>
</evidence>
<evidence type="ECO:0000256" key="1">
    <source>
        <dbReference type="SAM" id="MobiDB-lite"/>
    </source>
</evidence>
<evidence type="ECO:0000313" key="3">
    <source>
        <dbReference type="Proteomes" id="UP001465668"/>
    </source>
</evidence>